<organism evidence="3 4">
    <name type="scientific">Citrus sinensis</name>
    <name type="common">Sweet orange</name>
    <name type="synonym">Citrus aurantium var. sinensis</name>
    <dbReference type="NCBI Taxonomy" id="2711"/>
    <lineage>
        <taxon>Eukaryota</taxon>
        <taxon>Viridiplantae</taxon>
        <taxon>Streptophyta</taxon>
        <taxon>Embryophyta</taxon>
        <taxon>Tracheophyta</taxon>
        <taxon>Spermatophyta</taxon>
        <taxon>Magnoliopsida</taxon>
        <taxon>eudicotyledons</taxon>
        <taxon>Gunneridae</taxon>
        <taxon>Pentapetalae</taxon>
        <taxon>rosids</taxon>
        <taxon>malvids</taxon>
        <taxon>Sapindales</taxon>
        <taxon>Rutaceae</taxon>
        <taxon>Aurantioideae</taxon>
        <taxon>Citrus</taxon>
    </lineage>
</organism>
<feature type="domain" description="Disease resistance R13L4/SHOC-2-like LRR" evidence="2">
    <location>
        <begin position="82"/>
        <end position="229"/>
    </location>
</feature>
<evidence type="ECO:0000313" key="3">
    <source>
        <dbReference type="EMBL" id="KDO38310.1"/>
    </source>
</evidence>
<name>A0A067D9S7_CITSI</name>
<dbReference type="Proteomes" id="UP000027120">
    <property type="component" value="Unassembled WGS sequence"/>
</dbReference>
<dbReference type="SMR" id="A0A067D9S7"/>
<evidence type="ECO:0000259" key="2">
    <source>
        <dbReference type="Pfam" id="PF23598"/>
    </source>
</evidence>
<dbReference type="InterPro" id="IPR055414">
    <property type="entry name" value="LRR_R13L4/SHOC2-like"/>
</dbReference>
<accession>A0A067D9S7</accession>
<reference evidence="3 4" key="1">
    <citation type="submission" date="2014-04" db="EMBL/GenBank/DDBJ databases">
        <authorList>
            <consortium name="International Citrus Genome Consortium"/>
            <person name="Gmitter F."/>
            <person name="Chen C."/>
            <person name="Farmerie W."/>
            <person name="Harkins T."/>
            <person name="Desany B."/>
            <person name="Mohiuddin M."/>
            <person name="Kodira C."/>
            <person name="Borodovsky M."/>
            <person name="Lomsadze A."/>
            <person name="Burns P."/>
            <person name="Jenkins J."/>
            <person name="Prochnik S."/>
            <person name="Shu S."/>
            <person name="Chapman J."/>
            <person name="Pitluck S."/>
            <person name="Schmutz J."/>
            <person name="Rokhsar D."/>
        </authorList>
    </citation>
    <scope>NUCLEOTIDE SEQUENCE</scope>
</reference>
<keyword evidence="4" id="KW-1185">Reference proteome</keyword>
<evidence type="ECO:0000256" key="1">
    <source>
        <dbReference type="ARBA" id="ARBA00022737"/>
    </source>
</evidence>
<dbReference type="InterPro" id="IPR044974">
    <property type="entry name" value="Disease_R_plants"/>
</dbReference>
<dbReference type="PANTHER" id="PTHR11017:SF574">
    <property type="entry name" value="ADP-RIBOSYL CYCLASE_CYCLIC ADP-RIBOSE HYDROLASE"/>
    <property type="match status" value="1"/>
</dbReference>
<gene>
    <name evidence="3" type="ORF">CISIN_1g036017mg</name>
</gene>
<dbReference type="GO" id="GO:0006952">
    <property type="term" value="P:defense response"/>
    <property type="evidence" value="ECO:0007669"/>
    <property type="project" value="InterPro"/>
</dbReference>
<protein>
    <recommendedName>
        <fullName evidence="2">Disease resistance R13L4/SHOC-2-like LRR domain-containing protein</fullName>
    </recommendedName>
</protein>
<dbReference type="InterPro" id="IPR032675">
    <property type="entry name" value="LRR_dom_sf"/>
</dbReference>
<dbReference type="STRING" id="2711.A0A067D9S7"/>
<proteinExistence type="predicted"/>
<dbReference type="AlphaFoldDB" id="A0A067D9S7"/>
<dbReference type="PANTHER" id="PTHR11017">
    <property type="entry name" value="LEUCINE-RICH REPEAT-CONTAINING PROTEIN"/>
    <property type="match status" value="1"/>
</dbReference>
<dbReference type="EMBL" id="KK788303">
    <property type="protein sequence ID" value="KDO38310.1"/>
    <property type="molecule type" value="Genomic_DNA"/>
</dbReference>
<feature type="non-terminal residue" evidence="3">
    <location>
        <position position="283"/>
    </location>
</feature>
<dbReference type="Pfam" id="PF23598">
    <property type="entry name" value="LRR_14"/>
    <property type="match status" value="1"/>
</dbReference>
<dbReference type="SUPFAM" id="SSF52058">
    <property type="entry name" value="L domain-like"/>
    <property type="match status" value="1"/>
</dbReference>
<keyword evidence="1" id="KW-0677">Repeat</keyword>
<evidence type="ECO:0000313" key="4">
    <source>
        <dbReference type="Proteomes" id="UP000027120"/>
    </source>
</evidence>
<sequence length="283" mass="32355">MTNLRLLKFYLHNLRGDPIMSSKVHLDQGLDYLPEELRYLHWHGYPLRTLPTNLSTDKLVVLNLPCSNVELLWEEKKEAFKLKSVDLCNSQNLTRMPDLSETPNLERMYLLNCTNLPFISSSIENLNNLSMLRLEGCKILGPFPAFISLSLTNLEVLDLAHCKRLNRLSASICKLKSLSWLRLYNCSKLESFPGILENMARLEYIDLRLTAIKELPSSVEHLEGLKELRMEYCYKLSKLPDNLGSLRSLKRLHTGKSAISQLPSSIADLKQVDGLSFYGCRGL</sequence>
<dbReference type="Gene3D" id="3.80.10.10">
    <property type="entry name" value="Ribonuclease Inhibitor"/>
    <property type="match status" value="2"/>
</dbReference>